<organism evidence="4 5">
    <name type="scientific">Caenibius tardaugens NBRC 16725</name>
    <dbReference type="NCBI Taxonomy" id="1219035"/>
    <lineage>
        <taxon>Bacteria</taxon>
        <taxon>Pseudomonadati</taxon>
        <taxon>Pseudomonadota</taxon>
        <taxon>Alphaproteobacteria</taxon>
        <taxon>Sphingomonadales</taxon>
        <taxon>Erythrobacteraceae</taxon>
        <taxon>Caenibius</taxon>
    </lineage>
</organism>
<keyword evidence="1 2" id="KW-0238">DNA-binding</keyword>
<evidence type="ECO:0000313" key="4">
    <source>
        <dbReference type="EMBL" id="GAD47828.1"/>
    </source>
</evidence>
<dbReference type="Pfam" id="PF00440">
    <property type="entry name" value="TetR_N"/>
    <property type="match status" value="1"/>
</dbReference>
<dbReference type="GO" id="GO:0003677">
    <property type="term" value="F:DNA binding"/>
    <property type="evidence" value="ECO:0007669"/>
    <property type="project" value="UniProtKB-UniRule"/>
</dbReference>
<keyword evidence="5" id="KW-1185">Reference proteome</keyword>
<gene>
    <name evidence="4" type="ORF">NT2_01_06020</name>
</gene>
<feature type="domain" description="HTH tetR-type" evidence="3">
    <location>
        <begin position="1"/>
        <end position="48"/>
    </location>
</feature>
<protein>
    <submittedName>
        <fullName evidence="4">Putative TetR family transcriptional regulator</fullName>
    </submittedName>
</protein>
<reference evidence="4 5" key="1">
    <citation type="submission" date="2013-09" db="EMBL/GenBank/DDBJ databases">
        <title>Whole genome shotgun sequence of Novosphingobium tardaugens NBRC 16725.</title>
        <authorList>
            <person name="Isaki S."/>
            <person name="Hosoyama A."/>
            <person name="Tsuchikane K."/>
            <person name="Katsumata H."/>
            <person name="Ando Y."/>
            <person name="Yamazaki S."/>
            <person name="Fujita N."/>
        </authorList>
    </citation>
    <scope>NUCLEOTIDE SEQUENCE [LARGE SCALE GENOMIC DNA]</scope>
    <source>
        <strain evidence="4 5">NBRC 16725</strain>
    </source>
</reference>
<dbReference type="InterPro" id="IPR001647">
    <property type="entry name" value="HTH_TetR"/>
</dbReference>
<accession>U2ZZA4</accession>
<evidence type="ECO:0000256" key="1">
    <source>
        <dbReference type="ARBA" id="ARBA00023125"/>
    </source>
</evidence>
<feature type="DNA-binding region" description="H-T-H motif" evidence="2">
    <location>
        <begin position="11"/>
        <end position="30"/>
    </location>
</feature>
<evidence type="ECO:0000256" key="2">
    <source>
        <dbReference type="PROSITE-ProRule" id="PRU00335"/>
    </source>
</evidence>
<proteinExistence type="predicted"/>
<dbReference type="SUPFAM" id="SSF48498">
    <property type="entry name" value="Tetracyclin repressor-like, C-terminal domain"/>
    <property type="match status" value="1"/>
</dbReference>
<dbReference type="InterPro" id="IPR036271">
    <property type="entry name" value="Tet_transcr_reg_TetR-rel_C_sf"/>
</dbReference>
<sequence length="201" mass="22962">MLAKEHVRDFSMPRLARALSVGVMSLYTYFPSKDALLLALADDVYNRMAPIDPQERWQDYLYSWLWTVVRHLDRHPEAIKLMQWSGHVSPGWLQRWFPVAQALKKEGLRGPELAFAMSWFTTAAMGFISAQLRSPENRRTASLAHLENLDLESQRLATGLWLDFADIHRDDVLSFGFRQLISGVEQLLTHPIRSTGATAAP</sequence>
<dbReference type="Proteomes" id="UP000016568">
    <property type="component" value="Unassembled WGS sequence"/>
</dbReference>
<dbReference type="Gene3D" id="1.10.357.10">
    <property type="entry name" value="Tetracycline Repressor, domain 2"/>
    <property type="match status" value="1"/>
</dbReference>
<dbReference type="eggNOG" id="COG1309">
    <property type="taxonomic scope" value="Bacteria"/>
</dbReference>
<dbReference type="SUPFAM" id="SSF46689">
    <property type="entry name" value="Homeodomain-like"/>
    <property type="match status" value="1"/>
</dbReference>
<name>U2ZZA4_9SPHN</name>
<dbReference type="EMBL" id="BASZ01000001">
    <property type="protein sequence ID" value="GAD47828.1"/>
    <property type="molecule type" value="Genomic_DNA"/>
</dbReference>
<dbReference type="AlphaFoldDB" id="U2ZZA4"/>
<evidence type="ECO:0000313" key="5">
    <source>
        <dbReference type="Proteomes" id="UP000016568"/>
    </source>
</evidence>
<comment type="caution">
    <text evidence="4">The sequence shown here is derived from an EMBL/GenBank/DDBJ whole genome shotgun (WGS) entry which is preliminary data.</text>
</comment>
<evidence type="ECO:0000259" key="3">
    <source>
        <dbReference type="PROSITE" id="PS50977"/>
    </source>
</evidence>
<dbReference type="InterPro" id="IPR009057">
    <property type="entry name" value="Homeodomain-like_sf"/>
</dbReference>
<dbReference type="PROSITE" id="PS50977">
    <property type="entry name" value="HTH_TETR_2"/>
    <property type="match status" value="1"/>
</dbReference>